<gene>
    <name evidence="12" type="ORF">Mic7113_4947</name>
</gene>
<dbReference type="Proteomes" id="UP000010471">
    <property type="component" value="Chromosome"/>
</dbReference>
<dbReference type="GO" id="GO:0005524">
    <property type="term" value="F:ATP binding"/>
    <property type="evidence" value="ECO:0007669"/>
    <property type="project" value="UniProtKB-KW"/>
</dbReference>
<dbReference type="InterPro" id="IPR027417">
    <property type="entry name" value="P-loop_NTPase"/>
</dbReference>
<proteinExistence type="predicted"/>
<dbReference type="EMBL" id="CP003630">
    <property type="protein sequence ID" value="AFZ20608.1"/>
    <property type="molecule type" value="Genomic_DNA"/>
</dbReference>
<dbReference type="InterPro" id="IPR011527">
    <property type="entry name" value="ABC1_TM_dom"/>
</dbReference>
<organism evidence="12 13">
    <name type="scientific">Allocoleopsis franciscana PCC 7113</name>
    <dbReference type="NCBI Taxonomy" id="1173027"/>
    <lineage>
        <taxon>Bacteria</taxon>
        <taxon>Bacillati</taxon>
        <taxon>Cyanobacteriota</taxon>
        <taxon>Cyanophyceae</taxon>
        <taxon>Coleofasciculales</taxon>
        <taxon>Coleofasciculaceae</taxon>
        <taxon>Allocoleopsis</taxon>
        <taxon>Allocoleopsis franciscana</taxon>
    </lineage>
</organism>
<dbReference type="PROSITE" id="PS50929">
    <property type="entry name" value="ABC_TM1F"/>
    <property type="match status" value="1"/>
</dbReference>
<dbReference type="Pfam" id="PF00005">
    <property type="entry name" value="ABC_tran"/>
    <property type="match status" value="1"/>
</dbReference>
<dbReference type="InterPro" id="IPR017871">
    <property type="entry name" value="ABC_transporter-like_CS"/>
</dbReference>
<dbReference type="GO" id="GO:0016887">
    <property type="term" value="F:ATP hydrolysis activity"/>
    <property type="evidence" value="ECO:0007669"/>
    <property type="project" value="InterPro"/>
</dbReference>
<dbReference type="SUPFAM" id="SSF52540">
    <property type="entry name" value="P-loop containing nucleoside triphosphate hydrolases"/>
    <property type="match status" value="1"/>
</dbReference>
<evidence type="ECO:0000256" key="7">
    <source>
        <dbReference type="ARBA" id="ARBA00022989"/>
    </source>
</evidence>
<evidence type="ECO:0000256" key="9">
    <source>
        <dbReference type="SAM" id="Phobius"/>
    </source>
</evidence>
<dbReference type="PANTHER" id="PTHR43394">
    <property type="entry name" value="ATP-DEPENDENT PERMEASE MDL1, MITOCHONDRIAL"/>
    <property type="match status" value="1"/>
</dbReference>
<dbReference type="PROSITE" id="PS00211">
    <property type="entry name" value="ABC_TRANSPORTER_1"/>
    <property type="match status" value="1"/>
</dbReference>
<dbReference type="SUPFAM" id="SSF90123">
    <property type="entry name" value="ABC transporter transmembrane region"/>
    <property type="match status" value="1"/>
</dbReference>
<dbReference type="AlphaFoldDB" id="K9WKB1"/>
<dbReference type="GO" id="GO:0005886">
    <property type="term" value="C:plasma membrane"/>
    <property type="evidence" value="ECO:0007669"/>
    <property type="project" value="UniProtKB-SubCell"/>
</dbReference>
<evidence type="ECO:0000256" key="1">
    <source>
        <dbReference type="ARBA" id="ARBA00004651"/>
    </source>
</evidence>
<keyword evidence="13" id="KW-1185">Reference proteome</keyword>
<evidence type="ECO:0000256" key="4">
    <source>
        <dbReference type="ARBA" id="ARBA00022692"/>
    </source>
</evidence>
<dbReference type="PATRIC" id="fig|1173027.3.peg.5481"/>
<dbReference type="eggNOG" id="COG1132">
    <property type="taxonomic scope" value="Bacteria"/>
</dbReference>
<dbReference type="STRING" id="1173027.Mic7113_4947"/>
<keyword evidence="8 9" id="KW-0472">Membrane</keyword>
<dbReference type="InterPro" id="IPR039421">
    <property type="entry name" value="Type_1_exporter"/>
</dbReference>
<dbReference type="KEGG" id="mic:Mic7113_4947"/>
<evidence type="ECO:0000256" key="8">
    <source>
        <dbReference type="ARBA" id="ARBA00023136"/>
    </source>
</evidence>
<evidence type="ECO:0000256" key="2">
    <source>
        <dbReference type="ARBA" id="ARBA00022448"/>
    </source>
</evidence>
<evidence type="ECO:0000259" key="11">
    <source>
        <dbReference type="PROSITE" id="PS50929"/>
    </source>
</evidence>
<feature type="transmembrane region" description="Helical" evidence="9">
    <location>
        <begin position="93"/>
        <end position="111"/>
    </location>
</feature>
<dbReference type="CDD" id="cd07346">
    <property type="entry name" value="ABC_6TM_exporters"/>
    <property type="match status" value="1"/>
</dbReference>
<evidence type="ECO:0000259" key="10">
    <source>
        <dbReference type="PROSITE" id="PS50893"/>
    </source>
</evidence>
<sequence length="611" mass="67371">MLIYPDKGGNLFSHTDVVSSRKADSLNHSKDLFWTGTLKTRSNYWQLLPYIRPHGKTIAQALACTLCVTVFWPIQAAVAGQLVSLIGQGNMVGLGRLAGTLVLVFLVQKILMYGQDSLMAKAALFVALDLRKQVYAHLQRLNLGFFETAQTGDLSYRLTEDIDRIGEVVNKLFHDFTPCVLQLIVVLGYMIYLNWQLTLATFIVAPLMGVLIGWFGEQMLKFSRRSQNRTSNLSALLTEVFSGIRLVQAFAAEEYEIERFTAEAEHNRQAKYAAERLKAIQNPVVGFVYAMSVLLLFLLGGWQISVGNLTGAQFATFVAAALLLIDPIAHITSNYNDFRQGEASVDRIFELMAIQPTVVEKLGATILPPVTGKVEYGNVSFAYNPGEPVLQNLSFLALPGEMIALVGPSGAGKTTLVNLLPRFYEPQAGKILIDGVDIRDVTLPSLRRQIGIVPQETILFSGTIAQNIAFGQKDFDLKDVQAAAEIANAHQFITQFSQGYHTWVGERGVNLSGGQKQRIAIARAVLLNPSILILDEATSALDSESEALVQEALERIMQDRTVFIIAHRLATVRSADRILVVEQGQIVESGTHEELLAKGDRYAGFYAQQFS</sequence>
<evidence type="ECO:0000313" key="12">
    <source>
        <dbReference type="EMBL" id="AFZ20608.1"/>
    </source>
</evidence>
<evidence type="ECO:0000256" key="3">
    <source>
        <dbReference type="ARBA" id="ARBA00022475"/>
    </source>
</evidence>
<dbReference type="InterPro" id="IPR003439">
    <property type="entry name" value="ABC_transporter-like_ATP-bd"/>
</dbReference>
<keyword evidence="6" id="KW-0067">ATP-binding</keyword>
<dbReference type="SMART" id="SM00382">
    <property type="entry name" value="AAA"/>
    <property type="match status" value="1"/>
</dbReference>
<feature type="transmembrane region" description="Helical" evidence="9">
    <location>
        <begin position="197"/>
        <end position="216"/>
    </location>
</feature>
<evidence type="ECO:0000256" key="5">
    <source>
        <dbReference type="ARBA" id="ARBA00022741"/>
    </source>
</evidence>
<dbReference type="Gene3D" id="1.20.1560.10">
    <property type="entry name" value="ABC transporter type 1, transmembrane domain"/>
    <property type="match status" value="1"/>
</dbReference>
<name>K9WKB1_9CYAN</name>
<evidence type="ECO:0000256" key="6">
    <source>
        <dbReference type="ARBA" id="ARBA00022840"/>
    </source>
</evidence>
<dbReference type="FunFam" id="3.40.50.300:FF:000221">
    <property type="entry name" value="Multidrug ABC transporter ATP-binding protein"/>
    <property type="match status" value="1"/>
</dbReference>
<keyword evidence="2" id="KW-0813">Transport</keyword>
<feature type="transmembrane region" description="Helical" evidence="9">
    <location>
        <begin position="284"/>
        <end position="304"/>
    </location>
</feature>
<protein>
    <submittedName>
        <fullName evidence="12">ABC-type multidrug transport system, ATPase and permease component</fullName>
    </submittedName>
</protein>
<dbReference type="InterPro" id="IPR036640">
    <property type="entry name" value="ABC1_TM_sf"/>
</dbReference>
<evidence type="ECO:0000313" key="13">
    <source>
        <dbReference type="Proteomes" id="UP000010471"/>
    </source>
</evidence>
<feature type="transmembrane region" description="Helical" evidence="9">
    <location>
        <begin position="61"/>
        <end position="87"/>
    </location>
</feature>
<accession>K9WKB1</accession>
<dbReference type="PANTHER" id="PTHR43394:SF1">
    <property type="entry name" value="ATP-BINDING CASSETTE SUB-FAMILY B MEMBER 10, MITOCHONDRIAL"/>
    <property type="match status" value="1"/>
</dbReference>
<dbReference type="GO" id="GO:0015421">
    <property type="term" value="F:ABC-type oligopeptide transporter activity"/>
    <property type="evidence" value="ECO:0007669"/>
    <property type="project" value="TreeGrafter"/>
</dbReference>
<keyword evidence="7 9" id="KW-1133">Transmembrane helix</keyword>
<keyword evidence="4 9" id="KW-0812">Transmembrane</keyword>
<dbReference type="HOGENOM" id="CLU_000604_84_3_3"/>
<reference evidence="12 13" key="1">
    <citation type="submission" date="2012-06" db="EMBL/GenBank/DDBJ databases">
        <title>Finished chromosome of genome of Microcoleus sp. PCC 7113.</title>
        <authorList>
            <consortium name="US DOE Joint Genome Institute"/>
            <person name="Gugger M."/>
            <person name="Coursin T."/>
            <person name="Rippka R."/>
            <person name="Tandeau De Marsac N."/>
            <person name="Huntemann M."/>
            <person name="Wei C.-L."/>
            <person name="Han J."/>
            <person name="Detter J.C."/>
            <person name="Han C."/>
            <person name="Tapia R."/>
            <person name="Chen A."/>
            <person name="Kyrpides N."/>
            <person name="Mavromatis K."/>
            <person name="Markowitz V."/>
            <person name="Szeto E."/>
            <person name="Ivanova N."/>
            <person name="Pagani I."/>
            <person name="Pati A."/>
            <person name="Goodwin L."/>
            <person name="Nordberg H.P."/>
            <person name="Cantor M.N."/>
            <person name="Hua S.X."/>
            <person name="Woyke T."/>
            <person name="Kerfeld C.A."/>
        </authorList>
    </citation>
    <scope>NUCLEOTIDE SEQUENCE [LARGE SCALE GENOMIC DNA]</scope>
    <source>
        <strain evidence="12 13">PCC 7113</strain>
    </source>
</reference>
<feature type="domain" description="ABC transporter" evidence="10">
    <location>
        <begin position="374"/>
        <end position="608"/>
    </location>
</feature>
<keyword evidence="5" id="KW-0547">Nucleotide-binding</keyword>
<feature type="domain" description="ABC transmembrane type-1" evidence="11">
    <location>
        <begin position="61"/>
        <end position="340"/>
    </location>
</feature>
<dbReference type="PROSITE" id="PS50893">
    <property type="entry name" value="ABC_TRANSPORTER_2"/>
    <property type="match status" value="1"/>
</dbReference>
<keyword evidence="3" id="KW-1003">Cell membrane</keyword>
<comment type="subcellular location">
    <subcellularLocation>
        <location evidence="1">Cell membrane</location>
        <topology evidence="1">Multi-pass membrane protein</topology>
    </subcellularLocation>
</comment>
<dbReference type="Gene3D" id="3.40.50.300">
    <property type="entry name" value="P-loop containing nucleotide triphosphate hydrolases"/>
    <property type="match status" value="1"/>
</dbReference>
<dbReference type="InterPro" id="IPR003593">
    <property type="entry name" value="AAA+_ATPase"/>
</dbReference>
<dbReference type="Pfam" id="PF00664">
    <property type="entry name" value="ABC_membrane"/>
    <property type="match status" value="1"/>
</dbReference>